<dbReference type="Proteomes" id="UP001295423">
    <property type="component" value="Unassembled WGS sequence"/>
</dbReference>
<organism evidence="1 2">
    <name type="scientific">Cylindrotheca closterium</name>
    <dbReference type="NCBI Taxonomy" id="2856"/>
    <lineage>
        <taxon>Eukaryota</taxon>
        <taxon>Sar</taxon>
        <taxon>Stramenopiles</taxon>
        <taxon>Ochrophyta</taxon>
        <taxon>Bacillariophyta</taxon>
        <taxon>Bacillariophyceae</taxon>
        <taxon>Bacillariophycidae</taxon>
        <taxon>Bacillariales</taxon>
        <taxon>Bacillariaceae</taxon>
        <taxon>Cylindrotheca</taxon>
    </lineage>
</organism>
<gene>
    <name evidence="1" type="ORF">CYCCA115_LOCUS3308</name>
</gene>
<sequence>MPGPKLNTLSIDRPSLLTLNPDVAEDFDKAMIPDELLDELKSNSSAEKVAMVHIPDFGFLYVATNGQVHQFDPNLLEVVSQDFQIQTQPKHKDDKGSAVDIVLELDEAGVIKPGTNVLFRFGPKSAESIAQAKTVASQLQGLLGCRDIQLIE</sequence>
<evidence type="ECO:0000313" key="2">
    <source>
        <dbReference type="Proteomes" id="UP001295423"/>
    </source>
</evidence>
<comment type="caution">
    <text evidence="1">The sequence shown here is derived from an EMBL/GenBank/DDBJ whole genome shotgun (WGS) entry which is preliminary data.</text>
</comment>
<reference evidence="1" key="1">
    <citation type="submission" date="2023-08" db="EMBL/GenBank/DDBJ databases">
        <authorList>
            <person name="Audoor S."/>
            <person name="Bilcke G."/>
        </authorList>
    </citation>
    <scope>NUCLEOTIDE SEQUENCE</scope>
</reference>
<dbReference type="AlphaFoldDB" id="A0AAD2FER8"/>
<evidence type="ECO:0000313" key="1">
    <source>
        <dbReference type="EMBL" id="CAJ1933438.1"/>
    </source>
</evidence>
<keyword evidence="2" id="KW-1185">Reference proteome</keyword>
<dbReference type="EMBL" id="CAKOGP040000269">
    <property type="protein sequence ID" value="CAJ1933438.1"/>
    <property type="molecule type" value="Genomic_DNA"/>
</dbReference>
<name>A0AAD2FER8_9STRA</name>
<protein>
    <submittedName>
        <fullName evidence="1">Uncharacterized protein</fullName>
    </submittedName>
</protein>
<accession>A0AAD2FER8</accession>
<proteinExistence type="predicted"/>